<evidence type="ECO:0000259" key="1">
    <source>
        <dbReference type="Pfam" id="PF12773"/>
    </source>
</evidence>
<keyword evidence="3" id="KW-1185">Reference proteome</keyword>
<protein>
    <recommendedName>
        <fullName evidence="1">DZANK-type domain-containing protein</fullName>
    </recommendedName>
</protein>
<dbReference type="Pfam" id="PF12773">
    <property type="entry name" value="DZR"/>
    <property type="match status" value="1"/>
</dbReference>
<dbReference type="EMBL" id="AP023368">
    <property type="protein sequence ID" value="BCJ98427.1"/>
    <property type="molecule type" value="Genomic_DNA"/>
</dbReference>
<proteinExistence type="predicted"/>
<organism evidence="2 3">
    <name type="scientific">Anaerocolumna chitinilytica</name>
    <dbReference type="NCBI Taxonomy" id="1727145"/>
    <lineage>
        <taxon>Bacteria</taxon>
        <taxon>Bacillati</taxon>
        <taxon>Bacillota</taxon>
        <taxon>Clostridia</taxon>
        <taxon>Lachnospirales</taxon>
        <taxon>Lachnospiraceae</taxon>
        <taxon>Anaerocolumna</taxon>
    </lineage>
</organism>
<feature type="domain" description="DZANK-type" evidence="1">
    <location>
        <begin position="15"/>
        <end position="58"/>
    </location>
</feature>
<evidence type="ECO:0000313" key="3">
    <source>
        <dbReference type="Proteomes" id="UP000515703"/>
    </source>
</evidence>
<gene>
    <name evidence="2" type="ORF">bsdcttw_14680</name>
</gene>
<dbReference type="KEGG" id="acht:bsdcttw_14680"/>
<name>A0A7I8DL37_9FIRM</name>
<accession>A0A7I8DL37</accession>
<evidence type="ECO:0000313" key="2">
    <source>
        <dbReference type="EMBL" id="BCJ98427.1"/>
    </source>
</evidence>
<dbReference type="Proteomes" id="UP000515703">
    <property type="component" value="Chromosome"/>
</dbReference>
<reference evidence="2 3" key="1">
    <citation type="submission" date="2020-08" db="EMBL/GenBank/DDBJ databases">
        <title>Draft genome sequencing of an Anaerocolumna strain isolated from anoxic soil subjected to BSD treatment.</title>
        <authorList>
            <person name="Uek A."/>
            <person name="Tonouchi A."/>
        </authorList>
    </citation>
    <scope>NUCLEOTIDE SEQUENCE [LARGE SCALE GENOMIC DNA]</scope>
    <source>
        <strain evidence="2 3">CTTW</strain>
    </source>
</reference>
<reference evidence="2 3" key="2">
    <citation type="submission" date="2020-08" db="EMBL/GenBank/DDBJ databases">
        <authorList>
            <person name="Ueki A."/>
            <person name="Tonouchi A."/>
        </authorList>
    </citation>
    <scope>NUCLEOTIDE SEQUENCE [LARGE SCALE GENOMIC DNA]</scope>
    <source>
        <strain evidence="2 3">CTTW</strain>
    </source>
</reference>
<sequence length="84" mass="9878">MNYEKDNKIVLISACKNCGQNLEYDWNICPYCKTPVVSIVCNYCGQEIKTNWNYCPHCKNKVKAEIKDKLRIDEFNAWLRAVLK</sequence>
<dbReference type="AlphaFoldDB" id="A0A7I8DL37"/>
<dbReference type="InterPro" id="IPR025874">
    <property type="entry name" value="DZR"/>
</dbReference>
<dbReference type="RefSeq" id="WP_185258757.1">
    <property type="nucleotide sequence ID" value="NZ_AP023368.1"/>
</dbReference>